<sequence length="139" mass="15493">MQRTPRHRQGRYCHRPYPNRVGDLPSRLGERRLGEKDRRAAPKHSFGQLRSGLPRSERSEWSVGGGTAEQQCQRVGIGGEQPRDGLTWLHVEIDEQVRSCDTLSDQFAASDGTRCTDDNGTFIALVDSADSVQPLHPNG</sequence>
<gene>
    <name evidence="2" type="ORF">K875_04005</name>
</gene>
<proteinExistence type="predicted"/>
<dbReference type="EMBL" id="JLXW01000010">
    <property type="protein sequence ID" value="KBZ61054.1"/>
    <property type="molecule type" value="Genomic_DNA"/>
</dbReference>
<feature type="region of interest" description="Disordered" evidence="1">
    <location>
        <begin position="1"/>
        <end position="69"/>
    </location>
</feature>
<accession>A0A051TVU5</accession>
<evidence type="ECO:0000256" key="1">
    <source>
        <dbReference type="SAM" id="MobiDB-lite"/>
    </source>
</evidence>
<dbReference type="Proteomes" id="UP000025947">
    <property type="component" value="Unassembled WGS sequence"/>
</dbReference>
<protein>
    <submittedName>
        <fullName evidence="2">Uncharacterized protein</fullName>
    </submittedName>
</protein>
<name>A0A051TVU5_9MYCO</name>
<keyword evidence="3" id="KW-1185">Reference proteome</keyword>
<dbReference type="AlphaFoldDB" id="A0A051TVU5"/>
<evidence type="ECO:0000313" key="3">
    <source>
        <dbReference type="Proteomes" id="UP000025947"/>
    </source>
</evidence>
<reference evidence="2 3" key="1">
    <citation type="submission" date="2014-04" db="EMBL/GenBank/DDBJ databases">
        <title>The Genome Sequence of Mycobacterium tuberculosis TKK-01-0051.</title>
        <authorList>
            <consortium name="The Broad Institute Genomics Platform"/>
            <consortium name="The Broad Institute Genome Sequencing Center for Infectious Disease"/>
            <person name="Earl A.M."/>
            <person name="Cohen K."/>
            <person name="Pym A."/>
            <person name="Bishai W."/>
            <person name="Maharaj K."/>
            <person name="Desjardins C."/>
            <person name="Abeel T."/>
            <person name="Young S."/>
            <person name="Zeng Q."/>
            <person name="Gargeya S."/>
            <person name="Abouelleil A."/>
            <person name="Alvarado L."/>
            <person name="Chapman S.B."/>
            <person name="Gainer-Dewar J."/>
            <person name="Goldberg J."/>
            <person name="Griggs A."/>
            <person name="Gujja S."/>
            <person name="Hansen M."/>
            <person name="Howarth C."/>
            <person name="Imamovic A."/>
            <person name="Larimer J."/>
            <person name="Murphy C."/>
            <person name="Naylor J."/>
            <person name="Pearson M."/>
            <person name="Poon T.W."/>
            <person name="Priest M."/>
            <person name="Roberts A."/>
            <person name="Saif S."/>
            <person name="Shea T."/>
            <person name="Sykes S."/>
            <person name="Wortman J."/>
            <person name="Nusbaum C."/>
            <person name="Birren B."/>
        </authorList>
    </citation>
    <scope>NUCLEOTIDE SEQUENCE [LARGE SCALE GENOMIC DNA]</scope>
    <source>
        <strain evidence="2 3">TKK-01-0051</strain>
    </source>
</reference>
<feature type="compositionally biased region" description="Basic residues" evidence="1">
    <location>
        <begin position="1"/>
        <end position="14"/>
    </location>
</feature>
<organism evidence="2 3">
    <name type="scientific">Mycobacterium [tuberculosis] TKK-01-0051</name>
    <dbReference type="NCBI Taxonomy" id="1324261"/>
    <lineage>
        <taxon>Bacteria</taxon>
        <taxon>Bacillati</taxon>
        <taxon>Actinomycetota</taxon>
        <taxon>Actinomycetes</taxon>
        <taxon>Mycobacteriales</taxon>
        <taxon>Mycobacteriaceae</taxon>
        <taxon>Mycobacterium</taxon>
        <taxon>Mycobacterium avium complex (MAC)</taxon>
    </lineage>
</organism>
<comment type="caution">
    <text evidence="2">The sequence shown here is derived from an EMBL/GenBank/DDBJ whole genome shotgun (WGS) entry which is preliminary data.</text>
</comment>
<feature type="compositionally biased region" description="Basic and acidic residues" evidence="1">
    <location>
        <begin position="28"/>
        <end position="40"/>
    </location>
</feature>
<evidence type="ECO:0000313" key="2">
    <source>
        <dbReference type="EMBL" id="KBZ61054.1"/>
    </source>
</evidence>
<dbReference type="HOGENOM" id="CLU_1842939_0_0_11"/>